<name>A0ACB9RQJ0_9MYRT</name>
<protein>
    <submittedName>
        <fullName evidence="1">Uncharacterized protein</fullName>
    </submittedName>
</protein>
<comment type="caution">
    <text evidence="1">The sequence shown here is derived from an EMBL/GenBank/DDBJ whole genome shotgun (WGS) entry which is preliminary data.</text>
</comment>
<reference evidence="2" key="1">
    <citation type="journal article" date="2023" name="Front. Plant Sci.">
        <title>Chromosomal-level genome assembly of Melastoma candidum provides insights into trichome evolution.</title>
        <authorList>
            <person name="Zhong Y."/>
            <person name="Wu W."/>
            <person name="Sun C."/>
            <person name="Zou P."/>
            <person name="Liu Y."/>
            <person name="Dai S."/>
            <person name="Zhou R."/>
        </authorList>
    </citation>
    <scope>NUCLEOTIDE SEQUENCE [LARGE SCALE GENOMIC DNA]</scope>
</reference>
<dbReference type="Proteomes" id="UP001057402">
    <property type="component" value="Chromosome 3"/>
</dbReference>
<organism evidence="1 2">
    <name type="scientific">Melastoma candidum</name>
    <dbReference type="NCBI Taxonomy" id="119954"/>
    <lineage>
        <taxon>Eukaryota</taxon>
        <taxon>Viridiplantae</taxon>
        <taxon>Streptophyta</taxon>
        <taxon>Embryophyta</taxon>
        <taxon>Tracheophyta</taxon>
        <taxon>Spermatophyta</taxon>
        <taxon>Magnoliopsida</taxon>
        <taxon>eudicotyledons</taxon>
        <taxon>Gunneridae</taxon>
        <taxon>Pentapetalae</taxon>
        <taxon>rosids</taxon>
        <taxon>malvids</taxon>
        <taxon>Myrtales</taxon>
        <taxon>Melastomataceae</taxon>
        <taxon>Melastomatoideae</taxon>
        <taxon>Melastomateae</taxon>
        <taxon>Melastoma</taxon>
    </lineage>
</organism>
<sequence length="179" mass="20386">MNSERERDPASTSRTFFSGYLIYKLGRIDKRVIERFEKEDAELNKRSFDTGNCKSDLRTTALENSSSVDIDKDLHSWQLAVYGRKTMNHLFAYNVLLSMIQGLGAEIGKNLVLVGVESDDAQKLISIANNINKALGDGKLEDINPKLSRYFAFGACSRKFHPLFHSFTSTPWSLYLWNH</sequence>
<evidence type="ECO:0000313" key="1">
    <source>
        <dbReference type="EMBL" id="KAI4379698.1"/>
    </source>
</evidence>
<evidence type="ECO:0000313" key="2">
    <source>
        <dbReference type="Proteomes" id="UP001057402"/>
    </source>
</evidence>
<proteinExistence type="predicted"/>
<dbReference type="EMBL" id="CM042882">
    <property type="protein sequence ID" value="KAI4379698.1"/>
    <property type="molecule type" value="Genomic_DNA"/>
</dbReference>
<keyword evidence="2" id="KW-1185">Reference proteome</keyword>
<gene>
    <name evidence="1" type="ORF">MLD38_005961</name>
</gene>
<accession>A0ACB9RQJ0</accession>